<comment type="caution">
    <text evidence="2">The sequence shown here is derived from an EMBL/GenBank/DDBJ whole genome shotgun (WGS) entry which is preliminary data.</text>
</comment>
<evidence type="ECO:0000256" key="1">
    <source>
        <dbReference type="SAM" id="Phobius"/>
    </source>
</evidence>
<dbReference type="AlphaFoldDB" id="A0AAW8RTI3"/>
<keyword evidence="1" id="KW-0472">Membrane</keyword>
<feature type="transmembrane region" description="Helical" evidence="1">
    <location>
        <begin position="35"/>
        <end position="54"/>
    </location>
</feature>
<sequence length="58" mass="6340">MRILGIFTLVMLACTLLCGLWMKFGPGEKDAGFHGMLSVLTVLLSMVTIVAFLLKLPK</sequence>
<proteinExistence type="predicted"/>
<accession>A0AAW8RTI3</accession>
<organism evidence="2 3">
    <name type="scientific">Enterococcus avium</name>
    <name type="common">Streptococcus avium</name>
    <dbReference type="NCBI Taxonomy" id="33945"/>
    <lineage>
        <taxon>Bacteria</taxon>
        <taxon>Bacillati</taxon>
        <taxon>Bacillota</taxon>
        <taxon>Bacilli</taxon>
        <taxon>Lactobacillales</taxon>
        <taxon>Enterococcaceae</taxon>
        <taxon>Enterococcus</taxon>
    </lineage>
</organism>
<evidence type="ECO:0000313" key="2">
    <source>
        <dbReference type="EMBL" id="MDT2403334.1"/>
    </source>
</evidence>
<dbReference type="Proteomes" id="UP001260773">
    <property type="component" value="Unassembled WGS sequence"/>
</dbReference>
<evidence type="ECO:0000313" key="3">
    <source>
        <dbReference type="Proteomes" id="UP001260773"/>
    </source>
</evidence>
<dbReference type="RefSeq" id="WP_158408738.1">
    <property type="nucleotide sequence ID" value="NZ_CAAKNX010000120.1"/>
</dbReference>
<name>A0AAW8RTI3_ENTAV</name>
<gene>
    <name evidence="2" type="ORF">P7D43_13245</name>
</gene>
<protein>
    <submittedName>
        <fullName evidence="2">Uncharacterized protein</fullName>
    </submittedName>
</protein>
<keyword evidence="1" id="KW-0812">Transmembrane</keyword>
<keyword evidence="1" id="KW-1133">Transmembrane helix</keyword>
<reference evidence="2" key="1">
    <citation type="submission" date="2023-03" db="EMBL/GenBank/DDBJ databases">
        <authorList>
            <person name="Shen W."/>
            <person name="Cai J."/>
        </authorList>
    </citation>
    <scope>NUCLEOTIDE SEQUENCE</scope>
    <source>
        <strain evidence="2">P33-2</strain>
    </source>
</reference>
<dbReference type="EMBL" id="JARPWH010000047">
    <property type="protein sequence ID" value="MDT2403334.1"/>
    <property type="molecule type" value="Genomic_DNA"/>
</dbReference>
<dbReference type="GeneID" id="69571316"/>